<dbReference type="InterPro" id="IPR013762">
    <property type="entry name" value="Integrase-like_cat_sf"/>
</dbReference>
<evidence type="ECO:0000256" key="1">
    <source>
        <dbReference type="ARBA" id="ARBA00023172"/>
    </source>
</evidence>
<organism evidence="3 4">
    <name type="scientific">Sulfitobacter delicatus</name>
    <dbReference type="NCBI Taxonomy" id="218672"/>
    <lineage>
        <taxon>Bacteria</taxon>
        <taxon>Pseudomonadati</taxon>
        <taxon>Pseudomonadota</taxon>
        <taxon>Alphaproteobacteria</taxon>
        <taxon>Rhodobacterales</taxon>
        <taxon>Roseobacteraceae</taxon>
        <taxon>Sulfitobacter</taxon>
    </lineage>
</organism>
<dbReference type="InterPro" id="IPR011010">
    <property type="entry name" value="DNA_brk_join_enz"/>
</dbReference>
<dbReference type="AlphaFoldDB" id="A0A1G7TRE2"/>
<proteinExistence type="predicted"/>
<dbReference type="EMBL" id="FNBP01000007">
    <property type="protein sequence ID" value="SDG37838.1"/>
    <property type="molecule type" value="Genomic_DNA"/>
</dbReference>
<name>A0A1G7TRE2_9RHOB</name>
<dbReference type="InterPro" id="IPR002104">
    <property type="entry name" value="Integrase_catalytic"/>
</dbReference>
<dbReference type="RefSeq" id="WP_093742853.1">
    <property type="nucleotide sequence ID" value="NZ_FNBP01000007.1"/>
</dbReference>
<keyword evidence="4" id="KW-1185">Reference proteome</keyword>
<evidence type="ECO:0000259" key="2">
    <source>
        <dbReference type="PROSITE" id="PS51898"/>
    </source>
</evidence>
<evidence type="ECO:0000313" key="4">
    <source>
        <dbReference type="Proteomes" id="UP000199399"/>
    </source>
</evidence>
<dbReference type="OrthoDB" id="7829643at2"/>
<dbReference type="PROSITE" id="PS51898">
    <property type="entry name" value="TYR_RECOMBINASE"/>
    <property type="match status" value="1"/>
</dbReference>
<keyword evidence="1" id="KW-0233">DNA recombination</keyword>
<accession>A0A1G7TRE2</accession>
<protein>
    <recommendedName>
        <fullName evidence="2">Tyr recombinase domain-containing protein</fullName>
    </recommendedName>
</protein>
<evidence type="ECO:0000313" key="3">
    <source>
        <dbReference type="EMBL" id="SDG37838.1"/>
    </source>
</evidence>
<feature type="domain" description="Tyr recombinase" evidence="2">
    <location>
        <begin position="220"/>
        <end position="419"/>
    </location>
</feature>
<dbReference type="STRING" id="218672.SAMN04489759_10736"/>
<gene>
    <name evidence="3" type="ORF">SAMN04489759_10736</name>
</gene>
<sequence length="434" mass="47978">MNEHLALLARIRSAGPGSSPPGQDDLKRHLSGRLQQIGAPALMEFAHVQKVAAEVWGAERCAHFANVLREARVAPKSPRRTSWQMAKMRLSDLPDQWQANFAERIEASEAGVRKKGQVLWSAAHTQNVIRALRGWVAYCRARDLPMSPTGETLDGYAREVAKKASVRTASDYINRILTGIKLVMPGFSSQACEFVACDWRERAAKAGSTTKTGAQLVGASRVYNLGFDLMQQARSRRLRGLHAAKDFRNGILLSVAVALPQRARALSALEFGRTLRIPGEGMVHIHLPARMLKLPEDQKAGAPFDRTLSSQKLASALEEYRYYYRPMFDDGASLFPSMHARGAAISEAQIGRLTGDLTERALGVRISVHRLRDNVATEASEHLASGARAATALLGQRDEQTAQRHYDHSTGLASAQEFVDMIERQRSFEVEFDL</sequence>
<dbReference type="SUPFAM" id="SSF56349">
    <property type="entry name" value="DNA breaking-rejoining enzymes"/>
    <property type="match status" value="1"/>
</dbReference>
<dbReference type="Proteomes" id="UP000199399">
    <property type="component" value="Unassembled WGS sequence"/>
</dbReference>
<dbReference type="GO" id="GO:0015074">
    <property type="term" value="P:DNA integration"/>
    <property type="evidence" value="ECO:0007669"/>
    <property type="project" value="InterPro"/>
</dbReference>
<dbReference type="GO" id="GO:0006310">
    <property type="term" value="P:DNA recombination"/>
    <property type="evidence" value="ECO:0007669"/>
    <property type="project" value="UniProtKB-KW"/>
</dbReference>
<dbReference type="GO" id="GO:0003677">
    <property type="term" value="F:DNA binding"/>
    <property type="evidence" value="ECO:0007669"/>
    <property type="project" value="InterPro"/>
</dbReference>
<reference evidence="4" key="1">
    <citation type="submission" date="2016-10" db="EMBL/GenBank/DDBJ databases">
        <authorList>
            <person name="Varghese N."/>
            <person name="Submissions S."/>
        </authorList>
    </citation>
    <scope>NUCLEOTIDE SEQUENCE [LARGE SCALE GENOMIC DNA]</scope>
    <source>
        <strain evidence="4">DSM 16477</strain>
    </source>
</reference>
<dbReference type="Gene3D" id="1.10.443.10">
    <property type="entry name" value="Intergrase catalytic core"/>
    <property type="match status" value="1"/>
</dbReference>